<proteinExistence type="predicted"/>
<feature type="compositionally biased region" description="Basic residues" evidence="1">
    <location>
        <begin position="34"/>
        <end position="44"/>
    </location>
</feature>
<sequence length="44" mass="5172">MRVYTFRLPKMVSSVARKCIQIFHREESSAPPPAKKKRKRKMPG</sequence>
<evidence type="ECO:0000256" key="1">
    <source>
        <dbReference type="SAM" id="MobiDB-lite"/>
    </source>
</evidence>
<name>A0A1U7PL24_9BACI</name>
<evidence type="ECO:0000313" key="2">
    <source>
        <dbReference type="EMBL" id="SIT67581.1"/>
    </source>
</evidence>
<dbReference type="Proteomes" id="UP000187550">
    <property type="component" value="Unassembled WGS sequence"/>
</dbReference>
<accession>A0A1U7PL24</accession>
<evidence type="ECO:0008006" key="4">
    <source>
        <dbReference type="Google" id="ProtNLM"/>
    </source>
</evidence>
<protein>
    <recommendedName>
        <fullName evidence="4">Stage V sporulation protein SpoVM</fullName>
    </recommendedName>
</protein>
<reference evidence="3" key="1">
    <citation type="submission" date="2017-01" db="EMBL/GenBank/DDBJ databases">
        <authorList>
            <person name="Varghese N."/>
            <person name="Submissions S."/>
        </authorList>
    </citation>
    <scope>NUCLEOTIDE SEQUENCE [LARGE SCALE GENOMIC DNA]</scope>
    <source>
        <strain evidence="3">MNA4</strain>
    </source>
</reference>
<organism evidence="2 3">
    <name type="scientific">Edaphobacillus lindanitolerans</name>
    <dbReference type="NCBI Taxonomy" id="550447"/>
    <lineage>
        <taxon>Bacteria</taxon>
        <taxon>Bacillati</taxon>
        <taxon>Bacillota</taxon>
        <taxon>Bacilli</taxon>
        <taxon>Bacillales</taxon>
        <taxon>Bacillaceae</taxon>
        <taxon>Edaphobacillus</taxon>
    </lineage>
</organism>
<dbReference type="EMBL" id="FTPL01000001">
    <property type="protein sequence ID" value="SIT67581.1"/>
    <property type="molecule type" value="Genomic_DNA"/>
</dbReference>
<dbReference type="NCBIfam" id="NF033436">
    <property type="entry name" value="SpoVM_broad"/>
    <property type="match status" value="1"/>
</dbReference>
<gene>
    <name evidence="2" type="ORF">SAMN05428946_0238</name>
</gene>
<evidence type="ECO:0000313" key="3">
    <source>
        <dbReference type="Proteomes" id="UP000187550"/>
    </source>
</evidence>
<keyword evidence="3" id="KW-1185">Reference proteome</keyword>
<feature type="region of interest" description="Disordered" evidence="1">
    <location>
        <begin position="25"/>
        <end position="44"/>
    </location>
</feature>
<dbReference type="STRING" id="550447.SAMN05428946_0238"/>
<dbReference type="AlphaFoldDB" id="A0A1U7PL24"/>